<gene>
    <name evidence="6" type="ORF">HAX54_000437</name>
</gene>
<dbReference type="InterPro" id="IPR041389">
    <property type="entry name" value="Importin_rep_6"/>
</dbReference>
<dbReference type="Gene3D" id="1.25.10.10">
    <property type="entry name" value="Leucine-rich Repeat Variant"/>
    <property type="match status" value="1"/>
</dbReference>
<dbReference type="InterPro" id="IPR016024">
    <property type="entry name" value="ARM-type_fold"/>
</dbReference>
<evidence type="ECO:0000256" key="2">
    <source>
        <dbReference type="ARBA" id="ARBA00022448"/>
    </source>
</evidence>
<dbReference type="Pfam" id="PF18829">
    <property type="entry name" value="Importin_rep_6"/>
    <property type="match status" value="1"/>
</dbReference>
<proteinExistence type="predicted"/>
<protein>
    <submittedName>
        <fullName evidence="6">Uncharacterized protein</fullName>
    </submittedName>
</protein>
<organism evidence="6 7">
    <name type="scientific">Datura stramonium</name>
    <name type="common">Jimsonweed</name>
    <name type="synonym">Common thornapple</name>
    <dbReference type="NCBI Taxonomy" id="4076"/>
    <lineage>
        <taxon>Eukaryota</taxon>
        <taxon>Viridiplantae</taxon>
        <taxon>Streptophyta</taxon>
        <taxon>Embryophyta</taxon>
        <taxon>Tracheophyta</taxon>
        <taxon>Spermatophyta</taxon>
        <taxon>Magnoliopsida</taxon>
        <taxon>eudicotyledons</taxon>
        <taxon>Gunneridae</taxon>
        <taxon>Pentapetalae</taxon>
        <taxon>asterids</taxon>
        <taxon>lamiids</taxon>
        <taxon>Solanales</taxon>
        <taxon>Solanaceae</taxon>
        <taxon>Solanoideae</taxon>
        <taxon>Datureae</taxon>
        <taxon>Datura</taxon>
    </lineage>
</organism>
<accession>A0ABS8T120</accession>
<evidence type="ECO:0000313" key="7">
    <source>
        <dbReference type="Proteomes" id="UP000823775"/>
    </source>
</evidence>
<dbReference type="Proteomes" id="UP000823775">
    <property type="component" value="Unassembled WGS sequence"/>
</dbReference>
<evidence type="ECO:0000256" key="3">
    <source>
        <dbReference type="ARBA" id="ARBA00022490"/>
    </source>
</evidence>
<reference evidence="6 7" key="1">
    <citation type="journal article" date="2021" name="BMC Genomics">
        <title>Datura genome reveals duplications of psychoactive alkaloid biosynthetic genes and high mutation rate following tissue culture.</title>
        <authorList>
            <person name="Rajewski A."/>
            <person name="Carter-House D."/>
            <person name="Stajich J."/>
            <person name="Litt A."/>
        </authorList>
    </citation>
    <scope>NUCLEOTIDE SEQUENCE [LARGE SCALE GENOMIC DNA]</scope>
    <source>
        <strain evidence="6">AR-01</strain>
    </source>
</reference>
<name>A0ABS8T120_DATST</name>
<sequence length="400" mass="44427">MQTDNEMVQDAAVNAFTAIAKLSKEHIEKNYDFSMPYLIITLVNANDKSNLMLRGNALECISTVSMVVGKEKFRDDLKQVMEVLKSIQESQVKEFGTVVFCLEACCRICMCMGKEFLPYISTVMPPLTECAQLEPNRIVFSDELEDRYAFFHRGLAFSIISELVLLTPFNIISGESVGFLVSSFATKGLAQAKSLACDLLSLYAHELEEDFYQWISEAAPVLVPLLKFYMDIDVRKNASKALCSLLHSAELAVEKGTTQGGNRSYFKQLCGDIIMALGDALYTEPETEVCASIMLALNVCLEICGPPLNEDQVHSIIDEIKHVITESSHNRGELTEREKSENFDAEGAELLMKEIEKAEEVFSSVGGILSTLIKTLKAAFLPFLDELSSSLMPMMVSFSS</sequence>
<keyword evidence="5" id="KW-0653">Protein transport</keyword>
<evidence type="ECO:0000256" key="1">
    <source>
        <dbReference type="ARBA" id="ARBA00004496"/>
    </source>
</evidence>
<dbReference type="SUPFAM" id="SSF48371">
    <property type="entry name" value="ARM repeat"/>
    <property type="match status" value="1"/>
</dbReference>
<evidence type="ECO:0000256" key="4">
    <source>
        <dbReference type="ARBA" id="ARBA00022737"/>
    </source>
</evidence>
<evidence type="ECO:0000313" key="6">
    <source>
        <dbReference type="EMBL" id="MCD7465044.1"/>
    </source>
</evidence>
<dbReference type="InterPro" id="IPR011989">
    <property type="entry name" value="ARM-like"/>
</dbReference>
<keyword evidence="2" id="KW-0813">Transport</keyword>
<comment type="subcellular location">
    <subcellularLocation>
        <location evidence="1">Cytoplasm</location>
    </subcellularLocation>
</comment>
<dbReference type="InterPro" id="IPR040122">
    <property type="entry name" value="Importin_beta"/>
</dbReference>
<keyword evidence="4" id="KW-0677">Repeat</keyword>
<keyword evidence="7" id="KW-1185">Reference proteome</keyword>
<dbReference type="PANTHER" id="PTHR10527">
    <property type="entry name" value="IMPORTIN BETA"/>
    <property type="match status" value="1"/>
</dbReference>
<keyword evidence="3" id="KW-0963">Cytoplasm</keyword>
<comment type="caution">
    <text evidence="6">The sequence shown here is derived from an EMBL/GenBank/DDBJ whole genome shotgun (WGS) entry which is preliminary data.</text>
</comment>
<dbReference type="EMBL" id="JACEIK010001011">
    <property type="protein sequence ID" value="MCD7465044.1"/>
    <property type="molecule type" value="Genomic_DNA"/>
</dbReference>
<evidence type="ECO:0000256" key="5">
    <source>
        <dbReference type="ARBA" id="ARBA00022927"/>
    </source>
</evidence>